<dbReference type="PANTHER" id="PTHR46743">
    <property type="entry name" value="TEICHOIC ACIDS EXPORT ATP-BINDING PROTEIN TAGH"/>
    <property type="match status" value="1"/>
</dbReference>
<dbReference type="CDD" id="cd10147">
    <property type="entry name" value="Wzt_C-like"/>
    <property type="match status" value="1"/>
</dbReference>
<feature type="domain" description="ABC transporter" evidence="5">
    <location>
        <begin position="36"/>
        <end position="254"/>
    </location>
</feature>
<evidence type="ECO:0000313" key="7">
    <source>
        <dbReference type="Proteomes" id="UP000001423"/>
    </source>
</evidence>
<dbReference type="InterPro" id="IPR015860">
    <property type="entry name" value="ABC_transpr_TagH-like"/>
</dbReference>
<evidence type="ECO:0000256" key="3">
    <source>
        <dbReference type="ARBA" id="ARBA00022741"/>
    </source>
</evidence>
<dbReference type="InterPro" id="IPR050683">
    <property type="entry name" value="Bact_Polysacc_Export_ATP-bd"/>
</dbReference>
<dbReference type="SMART" id="SM00382">
    <property type="entry name" value="AAA"/>
    <property type="match status" value="1"/>
</dbReference>
<evidence type="ECO:0000313" key="6">
    <source>
        <dbReference type="EMBL" id="CAE20283.1"/>
    </source>
</evidence>
<sequence>MYSTTQHQSPETVVTVSSLGKAYKIYNSKRDRAKQLIFQNRRKYFQEHWALRNISFDLRRGESIGIVGKNGSGKSTLLQLICGTLKPSQGEVIVNGKIAALLELGSGFNPEFSGRENVYLNASILGLNKQEIQERLDDILAFADIGNYVDQPVRTYSSGMVVRLAFSVIAHVDADILIVDEALSVGDAYFTQKCMRFIQRFQEKGSLLFVSHDANAILSLCNRALLINQGELKRVGKPKEVIEDYTRDLQKRNLADQNNKINRPERMKEQENTAHMKRQSGVQYTQKNIENEIMKWSDYRCKLINSSNLANTIVITRFDETLTTRETYGGEKAEITNVELENIETNKTIQNIKGGEIVRLRLKFEARTAIGRPIIGFILKNSKGLTILGDNTNNSISENNDFNAFEGDKVTTDFVFTVPMLQQGEYMISVSVADGCITEHEILHWMNDALLLRSQCTSIAAGLAGVPMHSISIEIEK</sequence>
<dbReference type="eggNOG" id="COG1134">
    <property type="taxonomic scope" value="Bacteria"/>
</dbReference>
<keyword evidence="2" id="KW-0813">Transport</keyword>
<dbReference type="InterPro" id="IPR003593">
    <property type="entry name" value="AAA+_ATPase"/>
</dbReference>
<dbReference type="Pfam" id="PF00005">
    <property type="entry name" value="ABC_tran"/>
    <property type="match status" value="1"/>
</dbReference>
<dbReference type="SUPFAM" id="SSF52540">
    <property type="entry name" value="P-loop containing nucleoside triphosphate hydrolases"/>
    <property type="match status" value="1"/>
</dbReference>
<dbReference type="Gene3D" id="2.70.50.60">
    <property type="entry name" value="abc- transporter (atp binding component) like domain"/>
    <property type="match status" value="1"/>
</dbReference>
<name>Q7V951_PROMM</name>
<dbReference type="DNASU" id="1729700"/>
<dbReference type="GO" id="GO:0005524">
    <property type="term" value="F:ATP binding"/>
    <property type="evidence" value="ECO:0007669"/>
    <property type="project" value="UniProtKB-KW"/>
</dbReference>
<dbReference type="OrthoDB" id="9778870at2"/>
<organism evidence="6 7">
    <name type="scientific">Prochlorococcus marinus (strain MIT 9313)</name>
    <dbReference type="NCBI Taxonomy" id="74547"/>
    <lineage>
        <taxon>Bacteria</taxon>
        <taxon>Bacillati</taxon>
        <taxon>Cyanobacteriota</taxon>
        <taxon>Cyanophyceae</taxon>
        <taxon>Synechococcales</taxon>
        <taxon>Prochlorococcaceae</taxon>
        <taxon>Prochlorococcus</taxon>
    </lineage>
</organism>
<evidence type="ECO:0000256" key="4">
    <source>
        <dbReference type="ARBA" id="ARBA00022840"/>
    </source>
</evidence>
<dbReference type="Gene3D" id="3.40.50.300">
    <property type="entry name" value="P-loop containing nucleotide triphosphate hydrolases"/>
    <property type="match status" value="1"/>
</dbReference>
<comment type="similarity">
    <text evidence="1">Belongs to the ABC transporter superfamily.</text>
</comment>
<evidence type="ECO:0000259" key="5">
    <source>
        <dbReference type="PROSITE" id="PS50893"/>
    </source>
</evidence>
<protein>
    <submittedName>
        <fullName evidence="6">ABC transporter, ATP binding protein</fullName>
    </submittedName>
</protein>
<dbReference type="InterPro" id="IPR003439">
    <property type="entry name" value="ABC_transporter-like_ATP-bd"/>
</dbReference>
<accession>Q7V951</accession>
<evidence type="ECO:0000256" key="2">
    <source>
        <dbReference type="ARBA" id="ARBA00022448"/>
    </source>
</evidence>
<dbReference type="KEGG" id="pmt:PMT_0108"/>
<keyword evidence="4" id="KW-0067">ATP-binding</keyword>
<dbReference type="GO" id="GO:0016887">
    <property type="term" value="F:ATP hydrolysis activity"/>
    <property type="evidence" value="ECO:0007669"/>
    <property type="project" value="InterPro"/>
</dbReference>
<dbReference type="RefSeq" id="WP_011129487.1">
    <property type="nucleotide sequence ID" value="NC_005071.1"/>
</dbReference>
<dbReference type="GO" id="GO:0140359">
    <property type="term" value="F:ABC-type transporter activity"/>
    <property type="evidence" value="ECO:0007669"/>
    <property type="project" value="InterPro"/>
</dbReference>
<dbReference type="PROSITE" id="PS50893">
    <property type="entry name" value="ABC_TRANSPORTER_2"/>
    <property type="match status" value="1"/>
</dbReference>
<dbReference type="InterPro" id="IPR027417">
    <property type="entry name" value="P-loop_NTPase"/>
</dbReference>
<proteinExistence type="inferred from homology"/>
<gene>
    <name evidence="6" type="ordered locus">PMT_0108</name>
</gene>
<dbReference type="AlphaFoldDB" id="Q7V951"/>
<reference evidence="6 7" key="1">
    <citation type="journal article" date="2003" name="Nature">
        <title>Genome divergence in two Prochlorococcus ecotypes reflects oceanic niche differentiation.</title>
        <authorList>
            <person name="Rocap G."/>
            <person name="Larimer F.W."/>
            <person name="Lamerdin J.E."/>
            <person name="Malfatti S."/>
            <person name="Chain P."/>
            <person name="Ahlgren N.A."/>
            <person name="Arellano A."/>
            <person name="Coleman M."/>
            <person name="Hauser L."/>
            <person name="Hess W.R."/>
            <person name="Johnson Z.I."/>
            <person name="Land M.L."/>
            <person name="Lindell D."/>
            <person name="Post A.F."/>
            <person name="Regala W."/>
            <person name="Shah M."/>
            <person name="Shaw S.L."/>
            <person name="Steglich C."/>
            <person name="Sullivan M.B."/>
            <person name="Ting C.S."/>
            <person name="Tolonen A."/>
            <person name="Webb E.A."/>
            <person name="Zinser E.R."/>
            <person name="Chisholm S.W."/>
        </authorList>
    </citation>
    <scope>NUCLEOTIDE SEQUENCE [LARGE SCALE GENOMIC DNA]</scope>
    <source>
        <strain evidence="7">MIT 9313</strain>
    </source>
</reference>
<dbReference type="HOGENOM" id="CLU_000604_101_0_3"/>
<dbReference type="CDD" id="cd03220">
    <property type="entry name" value="ABC_KpsT_Wzt"/>
    <property type="match status" value="1"/>
</dbReference>
<dbReference type="PANTHER" id="PTHR46743:SF2">
    <property type="entry name" value="TEICHOIC ACIDS EXPORT ATP-BINDING PROTEIN TAGH"/>
    <property type="match status" value="1"/>
</dbReference>
<dbReference type="Proteomes" id="UP000001423">
    <property type="component" value="Chromosome"/>
</dbReference>
<evidence type="ECO:0000256" key="1">
    <source>
        <dbReference type="ARBA" id="ARBA00005417"/>
    </source>
</evidence>
<keyword evidence="3" id="KW-0547">Nucleotide-binding</keyword>
<dbReference type="GO" id="GO:0016020">
    <property type="term" value="C:membrane"/>
    <property type="evidence" value="ECO:0007669"/>
    <property type="project" value="InterPro"/>
</dbReference>
<dbReference type="Pfam" id="PF14524">
    <property type="entry name" value="Wzt_C"/>
    <property type="match status" value="1"/>
</dbReference>
<dbReference type="EMBL" id="BX548175">
    <property type="protein sequence ID" value="CAE20283.1"/>
    <property type="molecule type" value="Genomic_DNA"/>
</dbReference>
<keyword evidence="7" id="KW-1185">Reference proteome</keyword>
<dbReference type="InterPro" id="IPR029439">
    <property type="entry name" value="Wzt_C"/>
</dbReference>